<evidence type="ECO:0000313" key="7">
    <source>
        <dbReference type="Proteomes" id="UP000038040"/>
    </source>
</evidence>
<evidence type="ECO:0000256" key="1">
    <source>
        <dbReference type="ARBA" id="ARBA00022723"/>
    </source>
</evidence>
<dbReference type="Proteomes" id="UP000038040">
    <property type="component" value="Unplaced"/>
</dbReference>
<keyword evidence="2 4" id="KW-0863">Zinc-finger</keyword>
<dbReference type="InterPro" id="IPR001841">
    <property type="entry name" value="Znf_RING"/>
</dbReference>
<feature type="domain" description="RING-type" evidence="5">
    <location>
        <begin position="14"/>
        <end position="43"/>
    </location>
</feature>
<accession>A0A0N4UD98</accession>
<keyword evidence="1" id="KW-0479">Metal-binding</keyword>
<organism evidence="7 9">
    <name type="scientific">Dracunculus medinensis</name>
    <name type="common">Guinea worm</name>
    <dbReference type="NCBI Taxonomy" id="318479"/>
    <lineage>
        <taxon>Eukaryota</taxon>
        <taxon>Metazoa</taxon>
        <taxon>Ecdysozoa</taxon>
        <taxon>Nematoda</taxon>
        <taxon>Chromadorea</taxon>
        <taxon>Rhabditida</taxon>
        <taxon>Spirurina</taxon>
        <taxon>Dracunculoidea</taxon>
        <taxon>Dracunculidae</taxon>
        <taxon>Dracunculus</taxon>
    </lineage>
</organism>
<dbReference type="PANTHER" id="PTHR47156:SF10">
    <property type="entry name" value="E3 UBIQUITIN-PROTEIN LIGASE TRIM-21-RELATED"/>
    <property type="match status" value="1"/>
</dbReference>
<gene>
    <name evidence="6" type="ORF">DME_LOCUS9088</name>
</gene>
<reference evidence="6 8" key="2">
    <citation type="submission" date="2018-11" db="EMBL/GenBank/DDBJ databases">
        <authorList>
            <consortium name="Pathogen Informatics"/>
        </authorList>
    </citation>
    <scope>NUCLEOTIDE SEQUENCE [LARGE SCALE GENOMIC DNA]</scope>
</reference>
<evidence type="ECO:0000256" key="4">
    <source>
        <dbReference type="PROSITE-ProRule" id="PRU00175"/>
    </source>
</evidence>
<dbReference type="InterPro" id="IPR052667">
    <property type="entry name" value="E3_ubiquitin-ligase_RING"/>
</dbReference>
<proteinExistence type="predicted"/>
<sequence length="281" mass="31160">MDAAKCLCVTPKQLECGHTICDVCARRIIDLSTASYINCPICRGPTEVPSAGLQTNYALSSVIEFVCSGSGRCSLCSFMVIEKLFCFTCDKNNAEARILCTTCALNHHALTGHKLQAFQKPDVNMLSGTANRILRDKDRLEASISASFSRLSNTISCCSKQFGKFLSEIVELSNNILCGDAPQSLCLNQFANAQKRFKVVELLAKRYVSIMRYAEVELKNFMEFAGNLLKESENNYELVISRLTLEQPILDASLVDHISSISPFTFSENGRTKQRHGNSRI</sequence>
<evidence type="ECO:0000256" key="3">
    <source>
        <dbReference type="ARBA" id="ARBA00022833"/>
    </source>
</evidence>
<evidence type="ECO:0000313" key="9">
    <source>
        <dbReference type="WBParaSite" id="DME_0000528901-mRNA-1"/>
    </source>
</evidence>
<dbReference type="GO" id="GO:0008270">
    <property type="term" value="F:zinc ion binding"/>
    <property type="evidence" value="ECO:0007669"/>
    <property type="project" value="UniProtKB-KW"/>
</dbReference>
<dbReference type="InterPro" id="IPR017907">
    <property type="entry name" value="Znf_RING_CS"/>
</dbReference>
<keyword evidence="3" id="KW-0862">Zinc</keyword>
<dbReference type="STRING" id="318479.A0A0N4UD98"/>
<dbReference type="Gene3D" id="3.30.40.10">
    <property type="entry name" value="Zinc/RING finger domain, C3HC4 (zinc finger)"/>
    <property type="match status" value="1"/>
</dbReference>
<dbReference type="Proteomes" id="UP000274756">
    <property type="component" value="Unassembled WGS sequence"/>
</dbReference>
<dbReference type="PROSITE" id="PS00518">
    <property type="entry name" value="ZF_RING_1"/>
    <property type="match status" value="1"/>
</dbReference>
<dbReference type="PANTHER" id="PTHR47156">
    <property type="entry name" value="PROTEIN CBG20824"/>
    <property type="match status" value="1"/>
</dbReference>
<dbReference type="SUPFAM" id="SSF57850">
    <property type="entry name" value="RING/U-box"/>
    <property type="match status" value="1"/>
</dbReference>
<evidence type="ECO:0000259" key="5">
    <source>
        <dbReference type="PROSITE" id="PS50089"/>
    </source>
</evidence>
<name>A0A0N4UD98_DRAME</name>
<dbReference type="PROSITE" id="PS50089">
    <property type="entry name" value="ZF_RING_2"/>
    <property type="match status" value="1"/>
</dbReference>
<dbReference type="AlphaFoldDB" id="A0A0N4UD98"/>
<evidence type="ECO:0000313" key="8">
    <source>
        <dbReference type="Proteomes" id="UP000274756"/>
    </source>
</evidence>
<keyword evidence="8" id="KW-1185">Reference proteome</keyword>
<protein>
    <submittedName>
        <fullName evidence="9">RING-type domain-containing protein</fullName>
    </submittedName>
</protein>
<evidence type="ECO:0000313" key="6">
    <source>
        <dbReference type="EMBL" id="VDN59115.1"/>
    </source>
</evidence>
<dbReference type="WBParaSite" id="DME_0000528901-mRNA-1">
    <property type="protein sequence ID" value="DME_0000528901-mRNA-1"/>
    <property type="gene ID" value="DME_0000528901"/>
</dbReference>
<dbReference type="OrthoDB" id="5876225at2759"/>
<evidence type="ECO:0000256" key="2">
    <source>
        <dbReference type="ARBA" id="ARBA00022771"/>
    </source>
</evidence>
<dbReference type="EMBL" id="UYYG01001176">
    <property type="protein sequence ID" value="VDN59115.1"/>
    <property type="molecule type" value="Genomic_DNA"/>
</dbReference>
<reference evidence="9" key="1">
    <citation type="submission" date="2017-02" db="UniProtKB">
        <authorList>
            <consortium name="WormBaseParasite"/>
        </authorList>
    </citation>
    <scope>IDENTIFICATION</scope>
</reference>
<dbReference type="InterPro" id="IPR013083">
    <property type="entry name" value="Znf_RING/FYVE/PHD"/>
</dbReference>